<keyword evidence="2" id="KW-1185">Reference proteome</keyword>
<sequence>MMTTGGNGSLNLWKYEYPTKRRKLVKETQVVDGTEREVEVPQGVMGSLTQLQNITLSNQPISGFDWCAEKTGLAVCVAFDQTVRLLITTKLNRL</sequence>
<dbReference type="InterPro" id="IPR015943">
    <property type="entry name" value="WD40/YVTN_repeat-like_dom_sf"/>
</dbReference>
<dbReference type="Proteomes" id="UP000784294">
    <property type="component" value="Unassembled WGS sequence"/>
</dbReference>
<protein>
    <recommendedName>
        <fullName evidence="3">WD repeat-containing protein 92</fullName>
    </recommendedName>
</protein>
<name>A0A3S5APY8_9PLAT</name>
<dbReference type="EMBL" id="CAAALY010100389">
    <property type="protein sequence ID" value="VEL29106.1"/>
    <property type="molecule type" value="Genomic_DNA"/>
</dbReference>
<evidence type="ECO:0000313" key="1">
    <source>
        <dbReference type="EMBL" id="VEL29106.1"/>
    </source>
</evidence>
<proteinExistence type="predicted"/>
<comment type="caution">
    <text evidence="1">The sequence shown here is derived from an EMBL/GenBank/DDBJ whole genome shotgun (WGS) entry which is preliminary data.</text>
</comment>
<dbReference type="OrthoDB" id="10248252at2759"/>
<dbReference type="Gene3D" id="2.130.10.10">
    <property type="entry name" value="YVTN repeat-like/Quinoprotein amine dehydrogenase"/>
    <property type="match status" value="1"/>
</dbReference>
<evidence type="ECO:0000313" key="2">
    <source>
        <dbReference type="Proteomes" id="UP000784294"/>
    </source>
</evidence>
<accession>A0A3S5APY8</accession>
<dbReference type="AlphaFoldDB" id="A0A3S5APY8"/>
<evidence type="ECO:0008006" key="3">
    <source>
        <dbReference type="Google" id="ProtNLM"/>
    </source>
</evidence>
<reference evidence="1" key="1">
    <citation type="submission" date="2018-11" db="EMBL/GenBank/DDBJ databases">
        <authorList>
            <consortium name="Pathogen Informatics"/>
        </authorList>
    </citation>
    <scope>NUCLEOTIDE SEQUENCE</scope>
</reference>
<gene>
    <name evidence="1" type="ORF">PXEA_LOCUS22546</name>
</gene>
<organism evidence="1 2">
    <name type="scientific">Protopolystoma xenopodis</name>
    <dbReference type="NCBI Taxonomy" id="117903"/>
    <lineage>
        <taxon>Eukaryota</taxon>
        <taxon>Metazoa</taxon>
        <taxon>Spiralia</taxon>
        <taxon>Lophotrochozoa</taxon>
        <taxon>Platyhelminthes</taxon>
        <taxon>Monogenea</taxon>
        <taxon>Polyopisthocotylea</taxon>
        <taxon>Polystomatidea</taxon>
        <taxon>Polystomatidae</taxon>
        <taxon>Protopolystoma</taxon>
    </lineage>
</organism>